<protein>
    <submittedName>
        <fullName evidence="1">Uncharacterized protein</fullName>
    </submittedName>
</protein>
<dbReference type="STRING" id="314225.ELI_10820"/>
<proteinExistence type="predicted"/>
<name>Q2N7T5_ERYLH</name>
<dbReference type="EMBL" id="CP000157">
    <property type="protein sequence ID" value="ABC64256.1"/>
    <property type="molecule type" value="Genomic_DNA"/>
</dbReference>
<evidence type="ECO:0000313" key="2">
    <source>
        <dbReference type="Proteomes" id="UP000008808"/>
    </source>
</evidence>
<gene>
    <name evidence="1" type="ordered locus">ELI_10820</name>
</gene>
<dbReference type="eggNOG" id="ENOG5031BX6">
    <property type="taxonomic scope" value="Bacteria"/>
</dbReference>
<dbReference type="AlphaFoldDB" id="Q2N7T5"/>
<organism evidence="1 2">
    <name type="scientific">Erythrobacter litoralis (strain HTCC2594)</name>
    <dbReference type="NCBI Taxonomy" id="314225"/>
    <lineage>
        <taxon>Bacteria</taxon>
        <taxon>Pseudomonadati</taxon>
        <taxon>Pseudomonadota</taxon>
        <taxon>Alphaproteobacteria</taxon>
        <taxon>Sphingomonadales</taxon>
        <taxon>Erythrobacteraceae</taxon>
        <taxon>Erythrobacter/Porphyrobacter group</taxon>
        <taxon>Erythrobacter</taxon>
    </lineage>
</organism>
<dbReference type="KEGG" id="eli:ELI_10820"/>
<dbReference type="RefSeq" id="WP_011415079.1">
    <property type="nucleotide sequence ID" value="NC_007722.1"/>
</dbReference>
<accession>Q2N7T5</accession>
<dbReference type="HOGENOM" id="CLU_1011580_0_0_5"/>
<dbReference type="OrthoDB" id="7399747at2"/>
<evidence type="ECO:0000313" key="1">
    <source>
        <dbReference type="EMBL" id="ABC64256.1"/>
    </source>
</evidence>
<sequence length="301" mass="33331">MPATTDPLLELGRLDGRLAHSPARVAWTIRARFEGAARSACNAGVPIDANHIEAWFAGSGLPPRSGEGRNDPLSVVAIVHYFLESLEPDRGPHARQVRRLLGSLIDPEREAAIWANADLVHYGPLWRALRRMAEEPDLEPTLASIGARMAEMGRLIDRSADHTRLVAWLPDGREIAFNHDHPKAWLAYLMVPAMLRRSGLSAHTLPSLVPRQKFLCGSAKEWTAAVADCIAEQAPAAYRSLCRMERDVGDLRTRFQRTRRSRLAEAAELRVALPSLTRNKLAIAVNVTPAGAGYLMRQLER</sequence>
<dbReference type="Proteomes" id="UP000008808">
    <property type="component" value="Chromosome"/>
</dbReference>
<reference evidence="2" key="1">
    <citation type="journal article" date="2009" name="J. Bacteriol.">
        <title>Complete genome sequence of Erythrobacter litoralis HTCC2594.</title>
        <authorList>
            <person name="Oh H.M."/>
            <person name="Giovannoni S.J."/>
            <person name="Ferriera S."/>
            <person name="Johnson J."/>
            <person name="Cho J.C."/>
        </authorList>
    </citation>
    <scope>NUCLEOTIDE SEQUENCE [LARGE SCALE GENOMIC DNA]</scope>
    <source>
        <strain evidence="2">HTCC2594</strain>
    </source>
</reference>
<keyword evidence="2" id="KW-1185">Reference proteome</keyword>